<feature type="compositionally biased region" description="Low complexity" evidence="1">
    <location>
        <begin position="3855"/>
        <end position="3878"/>
    </location>
</feature>
<dbReference type="PANTHER" id="PTHR12338">
    <property type="entry name" value="AUTOTRANSPORTER"/>
    <property type="match status" value="1"/>
</dbReference>
<gene>
    <name evidence="3" type="ORF">HNQ65_000197</name>
</gene>
<feature type="region of interest" description="Disordered" evidence="1">
    <location>
        <begin position="137"/>
        <end position="156"/>
    </location>
</feature>
<keyword evidence="4" id="KW-1185">Reference proteome</keyword>
<dbReference type="Pfam" id="PF05860">
    <property type="entry name" value="TPS"/>
    <property type="match status" value="1"/>
</dbReference>
<feature type="compositionally biased region" description="Polar residues" evidence="1">
    <location>
        <begin position="143"/>
        <end position="156"/>
    </location>
</feature>
<name>A0A7W7Y6R9_9BACT</name>
<evidence type="ECO:0000256" key="1">
    <source>
        <dbReference type="SAM" id="MobiDB-lite"/>
    </source>
</evidence>
<dbReference type="Gene3D" id="2.160.20.10">
    <property type="entry name" value="Single-stranded right-handed beta-helix, Pectin lyase-like"/>
    <property type="match status" value="1"/>
</dbReference>
<dbReference type="SUPFAM" id="SSF51126">
    <property type="entry name" value="Pectin lyase-like"/>
    <property type="match status" value="1"/>
</dbReference>
<dbReference type="InterPro" id="IPR021026">
    <property type="entry name" value="Filamn_hemagglutn_DUF3739"/>
</dbReference>
<accession>A0A7W7Y6R9</accession>
<sequence>MSLSSSRRRRAPGEFSLLHRATALIAAFTLLPGPIPVAFAVDILRHGISAAAGTSASQTSSSGAGSGSSADSTAAARQDAADAITRTDTAIQAVQAMQNAAHALALTVPTNNLGPNPNAPGTLPDVPDGLAAGGLVLSGTPAGASSPTQTTSGGNTTVNIVQSQQQAFINWSSFNVGKHTTLNFDQSAGGSSVGQWIAFNKVTDPTGNPSQILGSITAQGQVYVINQNGIIFGGSSQVNVNTLVASTLPINDNLVSSGLLNQTDVQFLFSALPQAAGANGTPATTPPPVLTPSGNNGDITVQAGAQLTSPSVSGSGGRIALIAPNVTNNGSISTPDGQTIIAGGLQVGFTAHSSSDPSLRGLDVYVGSVGSYGGTVTNTGIINAPRGNVTMTGKEVNQNGVITSTTSVALNGRIDLNASYDALSNAQYNILQYADSPAFLYRSSGTVSVGTGAVTRILPEWASTETVVGTQLALVSQVNVTGKSVYFGGGSTLLAPNAKVGVSAGIWDYLATVDNVQPGTSTFTASGGQIYVDSGAMLNVAGSTDVYSSVSKYILTVQLRSNELANSPLQRTGVLNNQTVTVDLRNTGTYNGRVWYGTPLADLAGYVGVIQRTVGELTTAGGSISLNAGGSVVVQPSAKLDVSGGWINYQGAQVQTTQLVYNGQIINIATATPDLVYSGIYTGQTTTTQSAFGASSTTTSLFGLNNTFQPGYLQGGNGGSLSISAPAMALDGGMYGYTVSGPIQRSSPATASSLNVTMQSQQGTTPYTVVYPSGVTVYLRPGGTQSAVAPFAVDAADMPLATLSTSRATEVNLSPELASTFGFGRLTISNPNGNIVLPAGSALDAGAFGSVILKAANLDIEGSIFAASGTITLTAYDIAPDLVLDSNLGLPAMDPTRGHITLGSTAVLAVNGQIVDQRSEDGLNAVVATQGGSIKLDGMTVSLAAGGLLDVSGGVLVSNAAVVSYGSGGTLTVKSGQDATYAGVVGGGLTLGAMMRGFSGSTGGTLNLQAPVIQVGGATADPSAIVLDPSFLSQSGFNTFKLTGLGELTGTTDVFTTAVRITSGTVIAPVVQNYVALLTGGSVTLTPQTLAMGVRQPVKLDFEAPGVVDGLLGKLEIRGEIIMESGAVIQTDPLGSVTFNGGTVAIFGSVSAPGGTITVTGESKYPDINPNTIGLITVDLASGSSLSTAGTLLLTPSAYGLRKGHVLGGGTITISGNIAAEAGAVLDASGASGVLDLTPLEAGQSASNSLTNGTASGLISVATRIDSSGGTISFKGSEMLFLDAALSAHRGGATAEGGTLLVSSGRFYNNVVPKPDDLTIVVTQNTASIPTPLYTAGGNATGKAVRTAGGALVEQMGYFQADTFQNGGFDALTISGNVQFSGPISLNAPASLSIGSGGVITTDSTVSLSAPYVDLGMAFRAPIQSQQPEIQPYLVAGSPYYVAPTYGTGSLNVSASMIDVGNLVLKNTGALNLTAANGDIRGNGTLNVAGNITLTAGQVYAPTAVNFMIAAYDYTTGGGLQNGTVTFVSSGLRNLPISAGSTLSVYASIINQGGTIVAPAGTINLGWDGTGTTPQDLLSGAGAVVGRSIPITKNLNLLSGSRTSVSQIDPITGQGVVIPYGYSSDGTTWIDPKGVDISGGGLPVKLVNTAALNIAVQNGALVDLRGGGDLYAYRWVSGTGGTVDILASQGSFAVLPGYAFGYAPFASFNNTSSSLNLASGESGYTNGTLSVGDRVYLAGGSGLAAGVYTLLPARFALLAGAYLVTPKSGEPLGSALQPDGASLVSGYQFNGLNAGVQPSMLYSSFEVAPASVVSTRAQYTGYNASTYLQSRAQTLNLSVPLLPQDAGSFVLESLQTLSFSGQLLAAGGTTGRGAEIDISSPSDILIATAGTSATPGVLVLDAAQLSSFGAESLLIGGQRTTTTAGTQVSVRTGSITVGNSSASTLSMPELILVANGSITVNAGASISQSGSMRASADTLRIGTASNSGSGEGVLLRVSADTGAQVLRAGVTSATAAALTIAAGASISGASVILDSTNVLNLNPSALVTGQSLNINSGRISVQLNNPGSLQPNPGLVLAGTVLQNLQQAKSLSLLSYSTIDIYGVGQLGAAQMSSLALRAGEIRGFNNSSSGVNTVTLTAQKLQLDNFASAAASGAVAASTGSLVLNALDTMTIGANTLQLNQFNGVSATASNGIIFQGTGGLVVSGDFSAVAPVITAAGFASQSLTATGALTFTSSAAAGTLATGGLGASLTLTGGTVATGADIELASGNLTVKSTTGDTTVTGTLNVGGTAQTFFDQVKYTDAGKVTLISATGNVNLLAGSMLNISANSLGGDAGTLTVTTASGTLNLGGTISGTAPQGQSGSFVLTAGSLPSLGVLNNTLNSAGLNNSRSIRVLGGDVAVDGYADSHTFNLSADQGSIVVSGAIDASGTTGGSILLAASGSIVLSAGQTQATTADASGNVITLGSATGVSVGQAVTGVNVPSGTYVTAVNGTQITLNRAVTSTVPASTTLTFGGRLTAAAATFDSAGKGGNISLMAGSERNGVINTSAVLDLRSGTQIDLSVAGNIPSSKLNVTANVATNVAANLGGYDTITSTQAGVITLTNGQTVALAANTPTSVIGAKTVTLSSNGSVSFAGSSAWGLYTGTLQLRAPQNASANNLQMNAINAQISGASLITAEGYKIFTPASGTLNATVLSTITTNATTFTGNTATITNALFASNPDAAALRSVFYLLPGAEVLNLTGNLTLGTATSTISADWNLAGARFGPSSVPGILTMRAAGNLVFFNSLNDGFATGAYNATMSALNATLPTNLQSWSYRLASGSDFTAVDFHQVVPQTITGIAATTGSLMLGRNAGAAASTNPGSSINTNSVVNPTTTTGRFQVIRTGTGSIEIATGGDVQFLNQFASIYTAGAQVANSTMAGTFNVPRPNMSGSPVGGLGAVLETTRYPAQFTMGGGNVNVNAQGSIIQLTKDTSGNTIADSKRSMPTNWLFRRGAVDPTTGVFARSRYDQSSNPDVASTSWWVDFANFFENFGALGGGNITLVAGRDVSNVNAVIPTNARMQGTDTSGNPIAPNAANMVELGGGSLLVQSGRNIDGGVYYVERGTGTLNAGASIVTNSTRSPSLGILSSFSNPSVLASDTWLPTTLFVGKSKFSVKAVGDVLLGPVANPFLLPQGYNNSYWYKTYFSTYSVDSGVSVSSLAGDVTLRQSVTLPSVGAVPPALPMLEAWFMTQLLLSSSKGANGGLTSSNYQPWLKLDEDDVSPFNTAFTVMPGTLNVTAFTGSLNVVGTMNLSPSPTGTLDLLVAGSVNGLSQTGVVTLNNVETSVWNAGWINLSDADPSALIGITTPFAYQTLLTSPSSTLANTTQSLFLQKRLDAYFNETGSTSGSAAVLQTKQALHAPGLLHATDTKPARIYAKSGSINGFTFFSAKSAQVISGQDIADVSLYLQNNRATDLSIVAAGRDIIPYNASTPLRVLALSAGNITGLGEKPQAGDIQINGPGALEVLSGRNLDLGVGSNNADGTGVGITSIGNGRNPYLPFAGADIVAAAGLGGAAVGISNASSLNFTNFINSFGTSPAGSRYLTELAEALGVPSINLNSPTLTADQKSRYALALFYLVLRDAGRDHNNPDSPNYKTYDAGFQAISALFPATTYTGTINTQSRDIRTKSGGDISLLAPGGGLQLSPTAIGTQLAPPGIITEAGGGINIFANKSVDIGISRIFTLKGGDITIWSSTGNIAAGSSAKTVQSAPPTRVIIDPQSASVSTDLAGLATGGGIGALATIANIKPANIDLIAPVGAVDAGDAGIRATGNLNIAATVVLNSSNIQVAGSTSGAPSAPSVAAPNISGLSSAASSTAATSNVAAQQQQQQQQTGTQQEDTPSIITVEVLGYGGGSGDDDEKKRNQPGE</sequence>
<feature type="region of interest" description="Disordered" evidence="1">
    <location>
        <begin position="3855"/>
        <end position="3909"/>
    </location>
</feature>
<protein>
    <submittedName>
        <fullName evidence="3">Filamentous hemagglutinin family protein</fullName>
    </submittedName>
</protein>
<dbReference type="SMART" id="SM00912">
    <property type="entry name" value="Haemagg_act"/>
    <property type="match status" value="1"/>
</dbReference>
<dbReference type="InterPro" id="IPR008638">
    <property type="entry name" value="FhaB/CdiA-like_TPS"/>
</dbReference>
<feature type="region of interest" description="Disordered" evidence="1">
    <location>
        <begin position="54"/>
        <end position="74"/>
    </location>
</feature>
<dbReference type="Pfam" id="PF12545">
    <property type="entry name" value="DUF3739"/>
    <property type="match status" value="1"/>
</dbReference>
<evidence type="ECO:0000259" key="2">
    <source>
        <dbReference type="SMART" id="SM00912"/>
    </source>
</evidence>
<feature type="compositionally biased region" description="Basic and acidic residues" evidence="1">
    <location>
        <begin position="3900"/>
        <end position="3909"/>
    </location>
</feature>
<dbReference type="InterPro" id="IPR050909">
    <property type="entry name" value="Bact_Autotransporter_VF"/>
</dbReference>
<evidence type="ECO:0000313" key="3">
    <source>
        <dbReference type="EMBL" id="MBB5030643.1"/>
    </source>
</evidence>
<feature type="domain" description="Filamentous haemagglutinin FhaB/tRNA nuclease CdiA-like TPS" evidence="2">
    <location>
        <begin position="130"/>
        <end position="254"/>
    </location>
</feature>
<dbReference type="RefSeq" id="WP_184337486.1">
    <property type="nucleotide sequence ID" value="NZ_JACHIG010000001.1"/>
</dbReference>
<dbReference type="Proteomes" id="UP000590740">
    <property type="component" value="Unassembled WGS sequence"/>
</dbReference>
<reference evidence="3 4" key="1">
    <citation type="submission" date="2020-08" db="EMBL/GenBank/DDBJ databases">
        <title>Genomic Encyclopedia of Type Strains, Phase IV (KMG-IV): sequencing the most valuable type-strain genomes for metagenomic binning, comparative biology and taxonomic classification.</title>
        <authorList>
            <person name="Goeker M."/>
        </authorList>
    </citation>
    <scope>NUCLEOTIDE SEQUENCE [LARGE SCALE GENOMIC DNA]</scope>
    <source>
        <strain evidence="3 4">DSM 12252</strain>
    </source>
</reference>
<dbReference type="EMBL" id="JACHIG010000001">
    <property type="protein sequence ID" value="MBB5030643.1"/>
    <property type="molecule type" value="Genomic_DNA"/>
</dbReference>
<comment type="caution">
    <text evidence="3">The sequence shown here is derived from an EMBL/GenBank/DDBJ whole genome shotgun (WGS) entry which is preliminary data.</text>
</comment>
<dbReference type="InterPro" id="IPR012334">
    <property type="entry name" value="Pectin_lyas_fold"/>
</dbReference>
<organism evidence="3 4">
    <name type="scientific">Prosthecobacter vanneervenii</name>
    <dbReference type="NCBI Taxonomy" id="48466"/>
    <lineage>
        <taxon>Bacteria</taxon>
        <taxon>Pseudomonadati</taxon>
        <taxon>Verrucomicrobiota</taxon>
        <taxon>Verrucomicrobiia</taxon>
        <taxon>Verrucomicrobiales</taxon>
        <taxon>Verrucomicrobiaceae</taxon>
        <taxon>Prosthecobacter</taxon>
    </lineage>
</organism>
<proteinExistence type="predicted"/>
<dbReference type="NCBIfam" id="TIGR01901">
    <property type="entry name" value="adhes_NPXG"/>
    <property type="match status" value="1"/>
</dbReference>
<evidence type="ECO:0000313" key="4">
    <source>
        <dbReference type="Proteomes" id="UP000590740"/>
    </source>
</evidence>
<dbReference type="PANTHER" id="PTHR12338:SF5">
    <property type="entry name" value="ANTIGEN 43-RELATED"/>
    <property type="match status" value="1"/>
</dbReference>
<dbReference type="InterPro" id="IPR011050">
    <property type="entry name" value="Pectin_lyase_fold/virulence"/>
</dbReference>